<feature type="region of interest" description="Disordered" evidence="2">
    <location>
        <begin position="223"/>
        <end position="243"/>
    </location>
</feature>
<evidence type="ECO:0000256" key="1">
    <source>
        <dbReference type="PROSITE-ProRule" id="PRU00339"/>
    </source>
</evidence>
<protein>
    <submittedName>
        <fullName evidence="3">Uncharacterized protein</fullName>
    </submittedName>
</protein>
<dbReference type="InterPro" id="IPR011990">
    <property type="entry name" value="TPR-like_helical_dom_sf"/>
</dbReference>
<gene>
    <name evidence="3" type="ORF">A3C59_03335</name>
</gene>
<dbReference type="STRING" id="1797768.A3C59_03335"/>
<name>A0A1F5JPY3_9BACT</name>
<feature type="repeat" description="TPR" evidence="1">
    <location>
        <begin position="41"/>
        <end position="74"/>
    </location>
</feature>
<dbReference type="Proteomes" id="UP000176902">
    <property type="component" value="Unassembled WGS sequence"/>
</dbReference>
<dbReference type="PROSITE" id="PS50005">
    <property type="entry name" value="TPR"/>
    <property type="match status" value="1"/>
</dbReference>
<keyword evidence="1" id="KW-0802">TPR repeat</keyword>
<dbReference type="SMART" id="SM00028">
    <property type="entry name" value="TPR"/>
    <property type="match status" value="2"/>
</dbReference>
<evidence type="ECO:0000256" key="2">
    <source>
        <dbReference type="SAM" id="MobiDB-lite"/>
    </source>
</evidence>
<dbReference type="Pfam" id="PF13181">
    <property type="entry name" value="TPR_8"/>
    <property type="match status" value="1"/>
</dbReference>
<proteinExistence type="predicted"/>
<reference evidence="3 4" key="1">
    <citation type="journal article" date="2016" name="Nat. Commun.">
        <title>Thousands of microbial genomes shed light on interconnected biogeochemical processes in an aquifer system.</title>
        <authorList>
            <person name="Anantharaman K."/>
            <person name="Brown C.T."/>
            <person name="Hug L.A."/>
            <person name="Sharon I."/>
            <person name="Castelle C.J."/>
            <person name="Probst A.J."/>
            <person name="Thomas B.C."/>
            <person name="Singh A."/>
            <person name="Wilkins M.J."/>
            <person name="Karaoz U."/>
            <person name="Brodie E.L."/>
            <person name="Williams K.H."/>
            <person name="Hubbard S.S."/>
            <person name="Banfield J.F."/>
        </authorList>
    </citation>
    <scope>NUCLEOTIDE SEQUENCE [LARGE SCALE GENOMIC DNA]</scope>
</reference>
<evidence type="ECO:0000313" key="4">
    <source>
        <dbReference type="Proteomes" id="UP000176902"/>
    </source>
</evidence>
<feature type="compositionally biased region" description="Acidic residues" evidence="2">
    <location>
        <begin position="226"/>
        <end position="243"/>
    </location>
</feature>
<dbReference type="Gene3D" id="1.25.40.10">
    <property type="entry name" value="Tetratricopeptide repeat domain"/>
    <property type="match status" value="1"/>
</dbReference>
<dbReference type="InterPro" id="IPR019734">
    <property type="entry name" value="TPR_rpt"/>
</dbReference>
<organism evidence="3 4">
    <name type="scientific">Candidatus Daviesbacteria bacterium RIFCSPHIGHO2_02_FULL_36_13</name>
    <dbReference type="NCBI Taxonomy" id="1797768"/>
    <lineage>
        <taxon>Bacteria</taxon>
        <taxon>Candidatus Daviesiibacteriota</taxon>
    </lineage>
</organism>
<dbReference type="SUPFAM" id="SSF48452">
    <property type="entry name" value="TPR-like"/>
    <property type="match status" value="1"/>
</dbReference>
<dbReference type="EMBL" id="MFCV01000044">
    <property type="protein sequence ID" value="OGE30723.1"/>
    <property type="molecule type" value="Genomic_DNA"/>
</dbReference>
<comment type="caution">
    <text evidence="3">The sequence shown here is derived from an EMBL/GenBank/DDBJ whole genome shotgun (WGS) entry which is preliminary data.</text>
</comment>
<dbReference type="AlphaFoldDB" id="A0A1F5JPY3"/>
<sequence>MDNNPASSNLSQLAIDAALDSRWGEALKYNKQIIKLDPQNVDALNRQARVYMEMGKFNLSKKYYGEVIRIDPYNPIAQKNLKIIKSFKPNGQNGLAHNVFSKLSPTLFLQEPGKTKIVNLLKVCEPQKLSKAFCGMKVNMIIKNRRITIVDEGGSYLGVLPDDVNYSLLRLIKGGNKFDLFVKSIRVNSLAVLIKETYRSKRFKNQPSFLENSNATLTTDILTSLDQDDSDGEPEDGEEEQTV</sequence>
<accession>A0A1F5JPY3</accession>
<evidence type="ECO:0000313" key="3">
    <source>
        <dbReference type="EMBL" id="OGE30723.1"/>
    </source>
</evidence>